<evidence type="ECO:0000313" key="3">
    <source>
        <dbReference type="Proteomes" id="UP000006514"/>
    </source>
</evidence>
<protein>
    <recommendedName>
        <fullName evidence="4">Ricin B lectin domain-containing protein</fullName>
    </recommendedName>
</protein>
<feature type="chain" id="PRO_5003740739" description="Ricin B lectin domain-containing protein" evidence="1">
    <location>
        <begin position="22"/>
        <end position="221"/>
    </location>
</feature>
<keyword evidence="1" id="KW-0732">Signal</keyword>
<reference evidence="3" key="1">
    <citation type="journal article" date="2012" name="Science">
        <title>The Paleozoic origin of enzymatic lignin decomposition reconstructed from 31 fungal genomes.</title>
        <authorList>
            <person name="Floudas D."/>
            <person name="Binder M."/>
            <person name="Riley R."/>
            <person name="Barry K."/>
            <person name="Blanchette R.A."/>
            <person name="Henrissat B."/>
            <person name="Martinez A.T."/>
            <person name="Otillar R."/>
            <person name="Spatafora J.W."/>
            <person name="Yadav J.S."/>
            <person name="Aerts A."/>
            <person name="Benoit I."/>
            <person name="Boyd A."/>
            <person name="Carlson A."/>
            <person name="Copeland A."/>
            <person name="Coutinho P.M."/>
            <person name="de Vries R.P."/>
            <person name="Ferreira P."/>
            <person name="Findley K."/>
            <person name="Foster B."/>
            <person name="Gaskell J."/>
            <person name="Glotzer D."/>
            <person name="Gorecki P."/>
            <person name="Heitman J."/>
            <person name="Hesse C."/>
            <person name="Hori C."/>
            <person name="Igarashi K."/>
            <person name="Jurgens J.A."/>
            <person name="Kallen N."/>
            <person name="Kersten P."/>
            <person name="Kohler A."/>
            <person name="Kuees U."/>
            <person name="Kumar T.K.A."/>
            <person name="Kuo A."/>
            <person name="LaButti K."/>
            <person name="Larrondo L.F."/>
            <person name="Lindquist E."/>
            <person name="Ling A."/>
            <person name="Lombard V."/>
            <person name="Lucas S."/>
            <person name="Lundell T."/>
            <person name="Martin R."/>
            <person name="McLaughlin D.J."/>
            <person name="Morgenstern I."/>
            <person name="Morin E."/>
            <person name="Murat C."/>
            <person name="Nagy L.G."/>
            <person name="Nolan M."/>
            <person name="Ohm R.A."/>
            <person name="Patyshakuliyeva A."/>
            <person name="Rokas A."/>
            <person name="Ruiz-Duenas F.J."/>
            <person name="Sabat G."/>
            <person name="Salamov A."/>
            <person name="Samejima M."/>
            <person name="Schmutz J."/>
            <person name="Slot J.C."/>
            <person name="St John F."/>
            <person name="Stenlid J."/>
            <person name="Sun H."/>
            <person name="Sun S."/>
            <person name="Syed K."/>
            <person name="Tsang A."/>
            <person name="Wiebenga A."/>
            <person name="Young D."/>
            <person name="Pisabarro A."/>
            <person name="Eastwood D.C."/>
            <person name="Martin F."/>
            <person name="Cullen D."/>
            <person name="Grigoriev I.V."/>
            <person name="Hibbett D.S."/>
        </authorList>
    </citation>
    <scope>NUCLEOTIDE SEQUENCE [LARGE SCALE GENOMIC DNA]</scope>
    <source>
        <strain evidence="3">TFB10046</strain>
    </source>
</reference>
<dbReference type="AlphaFoldDB" id="J0WSU4"/>
<accession>J0WSU4</accession>
<organism evidence="2 3">
    <name type="scientific">Auricularia subglabra (strain TFB-10046 / SS5)</name>
    <name type="common">White-rot fungus</name>
    <name type="synonym">Auricularia delicata (strain TFB10046)</name>
    <dbReference type="NCBI Taxonomy" id="717982"/>
    <lineage>
        <taxon>Eukaryota</taxon>
        <taxon>Fungi</taxon>
        <taxon>Dikarya</taxon>
        <taxon>Basidiomycota</taxon>
        <taxon>Agaricomycotina</taxon>
        <taxon>Agaricomycetes</taxon>
        <taxon>Auriculariales</taxon>
        <taxon>Auriculariaceae</taxon>
        <taxon>Auricularia</taxon>
    </lineage>
</organism>
<evidence type="ECO:0008006" key="4">
    <source>
        <dbReference type="Google" id="ProtNLM"/>
    </source>
</evidence>
<dbReference type="KEGG" id="adl:AURDEDRAFT_174611"/>
<sequence>MVSITALLAGAPLLFLPQVWAWSIIQNTATGYVFDDWDFQSLDYGGIIDGFTFWPPIAIYQVWTLTKINGSYFKFSTVRTFAPSPVPIEVHVDGLPGAGLTAQKYGSLFKYVNPYGGGSIYAFIFALEEIQLAITAPDSSGDQLTLQPYNASDTMQHWVFYDAVPGPSAAVLSSPIPIPLSDENPGSPASAAAIRLFSSHPRPTVNKLVGTGTEPERLALR</sequence>
<proteinExistence type="predicted"/>
<feature type="signal peptide" evidence="1">
    <location>
        <begin position="1"/>
        <end position="21"/>
    </location>
</feature>
<dbReference type="EMBL" id="JH687864">
    <property type="protein sequence ID" value="EJD36347.1"/>
    <property type="molecule type" value="Genomic_DNA"/>
</dbReference>
<evidence type="ECO:0000256" key="1">
    <source>
        <dbReference type="SAM" id="SignalP"/>
    </source>
</evidence>
<name>J0WSU4_AURST</name>
<keyword evidence="3" id="KW-1185">Reference proteome</keyword>
<dbReference type="Proteomes" id="UP000006514">
    <property type="component" value="Unassembled WGS sequence"/>
</dbReference>
<gene>
    <name evidence="2" type="ORF">AURDEDRAFT_174611</name>
</gene>
<dbReference type="InParanoid" id="J0WSU4"/>
<evidence type="ECO:0000313" key="2">
    <source>
        <dbReference type="EMBL" id="EJD36347.1"/>
    </source>
</evidence>